<keyword evidence="5" id="KW-1185">Reference proteome</keyword>
<feature type="transmembrane region" description="Helical" evidence="1">
    <location>
        <begin position="234"/>
        <end position="259"/>
    </location>
</feature>
<feature type="transmembrane region" description="Helical" evidence="1">
    <location>
        <begin position="271"/>
        <end position="298"/>
    </location>
</feature>
<reference evidence="4 5" key="1">
    <citation type="submission" date="2022-12" db="EMBL/GenBank/DDBJ databases">
        <title>Chromosome-level genome of Tegillarca granosa.</title>
        <authorList>
            <person name="Kim J."/>
        </authorList>
    </citation>
    <scope>NUCLEOTIDE SEQUENCE [LARGE SCALE GENOMIC DNA]</scope>
    <source>
        <strain evidence="4">Teg-2019</strain>
        <tissue evidence="4">Adductor muscle</tissue>
    </source>
</reference>
<dbReference type="PANTHER" id="PTHR46177">
    <property type="entry name" value="INTEGRASE CATALYTIC DOMAIN-CONTAINING PROTEIN"/>
    <property type="match status" value="1"/>
</dbReference>
<evidence type="ECO:0000256" key="1">
    <source>
        <dbReference type="SAM" id="Phobius"/>
    </source>
</evidence>
<dbReference type="EMBL" id="JARBDR010000328">
    <property type="protein sequence ID" value="KAJ8316056.1"/>
    <property type="molecule type" value="Genomic_DNA"/>
</dbReference>
<accession>A0ABQ9FFG3</accession>
<keyword evidence="1" id="KW-1133">Transmembrane helix</keyword>
<protein>
    <recommendedName>
        <fullName evidence="3">Integrase core domain-containing protein</fullName>
    </recommendedName>
</protein>
<feature type="signal peptide" evidence="2">
    <location>
        <begin position="1"/>
        <end position="18"/>
    </location>
</feature>
<comment type="caution">
    <text evidence="4">The sequence shown here is derived from an EMBL/GenBank/DDBJ whole genome shotgun (WGS) entry which is preliminary data.</text>
</comment>
<feature type="chain" id="PRO_5045482163" description="Integrase core domain-containing protein" evidence="2">
    <location>
        <begin position="19"/>
        <end position="522"/>
    </location>
</feature>
<dbReference type="PANTHER" id="PTHR46177:SF1">
    <property type="entry name" value="INTEGRASE CATALYTIC DOMAIN-CONTAINING PROTEIN"/>
    <property type="match status" value="1"/>
</dbReference>
<keyword evidence="2" id="KW-0732">Signal</keyword>
<keyword evidence="1" id="KW-0812">Transmembrane</keyword>
<sequence>MAIFLGFTLLLFVVYERTLHIEACYAIMRCKGSDVELDFRHHRGSRPIYTEWLFRSDNDVTKEIATKQSGFPNLKSLYQGRAFIKKNILNLAGISTDDSGIYTRKITDDSKDTSQDQEYTDEVNLTVMLPPSSKPILRQERTKNGTLMLICEPPTFLGYPKVKVGMKDSADNIQGPLSFTVNDTVYRCCLIGEATTCMENYVNEKSGCATYKITSYKSKEIKSTKDCNLKKSCFLHIGISWFITITIIKASGLIVLLITNSFSLYGSKKSFQAFVCNLHTLFECVFSLLIMITIMAFFCGDQKSCTLQDGVFILLGMASAFSMLIPAYQLASIELVTNEYIMYLGIRNIPYKDISVMVKKQCGIKIRDMVMKAMREIEPEGVEFRRRRRKTRRIYHSIGPNHVWHIDGYDKLKPYGFSVHGCIDGYSRKIMWLHVGPTNNDPAVVAYLFVKCVKRINEDRGGRDCLQQVDPKDLEFALNECTKPIRSGSELFDAWAARHFSVSGWKDAIDWQSAVRQYFDLR</sequence>
<evidence type="ECO:0000256" key="2">
    <source>
        <dbReference type="SAM" id="SignalP"/>
    </source>
</evidence>
<feature type="domain" description="Integrase core" evidence="3">
    <location>
        <begin position="394"/>
        <end position="455"/>
    </location>
</feature>
<evidence type="ECO:0000313" key="5">
    <source>
        <dbReference type="Proteomes" id="UP001217089"/>
    </source>
</evidence>
<evidence type="ECO:0000259" key="3">
    <source>
        <dbReference type="Pfam" id="PF24764"/>
    </source>
</evidence>
<organism evidence="4 5">
    <name type="scientific">Tegillarca granosa</name>
    <name type="common">Malaysian cockle</name>
    <name type="synonym">Anadara granosa</name>
    <dbReference type="NCBI Taxonomy" id="220873"/>
    <lineage>
        <taxon>Eukaryota</taxon>
        <taxon>Metazoa</taxon>
        <taxon>Spiralia</taxon>
        <taxon>Lophotrochozoa</taxon>
        <taxon>Mollusca</taxon>
        <taxon>Bivalvia</taxon>
        <taxon>Autobranchia</taxon>
        <taxon>Pteriomorphia</taxon>
        <taxon>Arcoida</taxon>
        <taxon>Arcoidea</taxon>
        <taxon>Arcidae</taxon>
        <taxon>Tegillarca</taxon>
    </lineage>
</organism>
<dbReference type="InterPro" id="IPR013783">
    <property type="entry name" value="Ig-like_fold"/>
</dbReference>
<dbReference type="InterPro" id="IPR058913">
    <property type="entry name" value="Integrase_dom_put"/>
</dbReference>
<name>A0ABQ9FFG3_TEGGR</name>
<dbReference type="Pfam" id="PF24764">
    <property type="entry name" value="rva_4"/>
    <property type="match status" value="1"/>
</dbReference>
<evidence type="ECO:0000313" key="4">
    <source>
        <dbReference type="EMBL" id="KAJ8316056.1"/>
    </source>
</evidence>
<gene>
    <name evidence="4" type="ORF">KUTeg_006070</name>
</gene>
<feature type="transmembrane region" description="Helical" evidence="1">
    <location>
        <begin position="310"/>
        <end position="331"/>
    </location>
</feature>
<proteinExistence type="predicted"/>
<keyword evidence="1" id="KW-0472">Membrane</keyword>
<dbReference type="Gene3D" id="2.60.40.10">
    <property type="entry name" value="Immunoglobulins"/>
    <property type="match status" value="1"/>
</dbReference>
<dbReference type="Proteomes" id="UP001217089">
    <property type="component" value="Unassembled WGS sequence"/>
</dbReference>